<accession>D6Y5N5</accession>
<dbReference type="EMBL" id="CP001874">
    <property type="protein sequence ID" value="ADG87381.1"/>
    <property type="molecule type" value="Genomic_DNA"/>
</dbReference>
<dbReference type="AlphaFoldDB" id="D6Y5N5"/>
<evidence type="ECO:0008006" key="5">
    <source>
        <dbReference type="Google" id="ProtNLM"/>
    </source>
</evidence>
<keyword evidence="2" id="KW-1133">Transmembrane helix</keyword>
<feature type="transmembrane region" description="Helical" evidence="2">
    <location>
        <begin position="260"/>
        <end position="277"/>
    </location>
</feature>
<proteinExistence type="predicted"/>
<evidence type="ECO:0000313" key="4">
    <source>
        <dbReference type="Proteomes" id="UP000006640"/>
    </source>
</evidence>
<name>D6Y5N5_THEBD</name>
<protein>
    <recommendedName>
        <fullName evidence="5">Integral membrane protein</fullName>
    </recommendedName>
</protein>
<keyword evidence="2" id="KW-0812">Transmembrane</keyword>
<dbReference type="RefSeq" id="WP_013130914.1">
    <property type="nucleotide sequence ID" value="NC_014165.1"/>
</dbReference>
<keyword evidence="4" id="KW-1185">Reference proteome</keyword>
<evidence type="ECO:0000256" key="2">
    <source>
        <dbReference type="SAM" id="Phobius"/>
    </source>
</evidence>
<feature type="transmembrane region" description="Helical" evidence="2">
    <location>
        <begin position="88"/>
        <end position="110"/>
    </location>
</feature>
<keyword evidence="2" id="KW-0472">Membrane</keyword>
<feature type="transmembrane region" description="Helical" evidence="2">
    <location>
        <begin position="284"/>
        <end position="305"/>
    </location>
</feature>
<evidence type="ECO:0000313" key="3">
    <source>
        <dbReference type="EMBL" id="ADG87381.1"/>
    </source>
</evidence>
<dbReference type="HOGENOM" id="CLU_033238_1_0_11"/>
<dbReference type="OrthoDB" id="3742900at2"/>
<dbReference type="STRING" id="469371.Tbis_0656"/>
<reference evidence="3 4" key="1">
    <citation type="submission" date="2010-01" db="EMBL/GenBank/DDBJ databases">
        <title>The complete genome of Thermobispora bispora DSM 43833.</title>
        <authorList>
            <consortium name="US DOE Joint Genome Institute (JGI-PGF)"/>
            <person name="Lucas S."/>
            <person name="Copeland A."/>
            <person name="Lapidus A."/>
            <person name="Glavina del Rio T."/>
            <person name="Dalin E."/>
            <person name="Tice H."/>
            <person name="Bruce D."/>
            <person name="Goodwin L."/>
            <person name="Pitluck S."/>
            <person name="Kyrpides N."/>
            <person name="Mavromatis K."/>
            <person name="Ivanova N."/>
            <person name="Mikhailova N."/>
            <person name="Chertkov O."/>
            <person name="Brettin T."/>
            <person name="Detter J.C."/>
            <person name="Han C."/>
            <person name="Larimer F."/>
            <person name="Land M."/>
            <person name="Hauser L."/>
            <person name="Markowitz V."/>
            <person name="Cheng J.-F."/>
            <person name="Hugenholtz P."/>
            <person name="Woyke T."/>
            <person name="Wu D."/>
            <person name="Jando M."/>
            <person name="Schneider S."/>
            <person name="Klenk H.-P."/>
            <person name="Eisen J.A."/>
        </authorList>
    </citation>
    <scope>NUCLEOTIDE SEQUENCE [LARGE SCALE GENOMIC DNA]</scope>
    <source>
        <strain evidence="4">ATCC 19993 / DSM 43833 / CBS 139.67 / JCM 10125 / KCTC 9307 / NBRC 14880 / R51</strain>
    </source>
</reference>
<dbReference type="InterPro" id="IPR045931">
    <property type="entry name" value="DUF6350"/>
</dbReference>
<dbReference type="Pfam" id="PF19877">
    <property type="entry name" value="DUF6350"/>
    <property type="match status" value="1"/>
</dbReference>
<feature type="transmembrane region" description="Helical" evidence="2">
    <location>
        <begin position="36"/>
        <end position="56"/>
    </location>
</feature>
<feature type="transmembrane region" description="Helical" evidence="2">
    <location>
        <begin position="221"/>
        <end position="248"/>
    </location>
</feature>
<feature type="region of interest" description="Disordered" evidence="1">
    <location>
        <begin position="482"/>
        <end position="511"/>
    </location>
</feature>
<feature type="transmembrane region" description="Helical" evidence="2">
    <location>
        <begin position="325"/>
        <end position="347"/>
    </location>
</feature>
<gene>
    <name evidence="3" type="ordered locus">Tbis_0656</name>
</gene>
<dbReference type="KEGG" id="tbi:Tbis_0656"/>
<evidence type="ECO:0000256" key="1">
    <source>
        <dbReference type="SAM" id="MobiDB-lite"/>
    </source>
</evidence>
<feature type="transmembrane region" description="Helical" evidence="2">
    <location>
        <begin position="400"/>
        <end position="424"/>
    </location>
</feature>
<dbReference type="eggNOG" id="COG2311">
    <property type="taxonomic scope" value="Bacteria"/>
</dbReference>
<sequence>MTVLFDQFKNAPRVVLQRLGDEEEARRPLPVSGVLAAVWTLGVGLAVLTTLTLIGWMAAPRGAFAEGLPGVFRTACLIWLAAHHTGFAIPGGAVGMLPLGLMALPGFLLYRAGLWMARDADLRVRIPVRSSEESPEDAENTRRRAQLVLVVQAGVSLAAPYAMLAGVIALVARNEVVQPFLGEALISHFALAFATGSIATARTIGPWRSMLRLLPERPRSLVLGTAAALGIMLVAGMALVLGAITVSFGEIRRLTDALDPGFIGGLLLLIVEALYLANAAIWSLAYMAGPGFAVGAGTLVAPTGVKLGAVPSLPLLGALPSSGAAPAWALTVVAVPFAAGVVAGVVVARVAPTASLEAAPLWGVGCGVTTGAAAGLLALLSGGPLGGARLTVIGPSAWEVAFSVALEVGVSAGISAGFVNWWLVGRRPAGEPDRERVSALRAVLRRLRRGRDRALPGHWLDAAEADTQPLPVIRDDRAGDPVAGTAGEAARANRIAPAQPGRPEIVDETDDRGGHVIYVDPYAWDKN</sequence>
<feature type="transmembrane region" description="Helical" evidence="2">
    <location>
        <begin position="147"/>
        <end position="172"/>
    </location>
</feature>
<feature type="transmembrane region" description="Helical" evidence="2">
    <location>
        <begin position="359"/>
        <end position="380"/>
    </location>
</feature>
<dbReference type="Proteomes" id="UP000006640">
    <property type="component" value="Chromosome"/>
</dbReference>
<feature type="transmembrane region" description="Helical" evidence="2">
    <location>
        <begin position="184"/>
        <end position="201"/>
    </location>
</feature>
<organism evidence="3 4">
    <name type="scientific">Thermobispora bispora (strain ATCC 19993 / DSM 43833 / CBS 139.67 / JCM 10125 / KCTC 9307 / NBRC 14880 / R51)</name>
    <dbReference type="NCBI Taxonomy" id="469371"/>
    <lineage>
        <taxon>Bacteria</taxon>
        <taxon>Bacillati</taxon>
        <taxon>Actinomycetota</taxon>
        <taxon>Actinomycetes</taxon>
        <taxon>Streptosporangiales</taxon>
        <taxon>Streptosporangiaceae</taxon>
        <taxon>Thermobispora</taxon>
    </lineage>
</organism>